<evidence type="ECO:0000259" key="2">
    <source>
        <dbReference type="Pfam" id="PF05170"/>
    </source>
</evidence>
<keyword evidence="1" id="KW-1133">Transmembrane helix</keyword>
<accession>A0A2N5WZM4</accession>
<keyword evidence="4" id="KW-1185">Reference proteome</keyword>
<protein>
    <recommendedName>
        <fullName evidence="2">AsmA domain-containing protein</fullName>
    </recommendedName>
</protein>
<reference evidence="3 4" key="1">
    <citation type="submission" date="2018-01" db="EMBL/GenBank/DDBJ databases">
        <title>The draft genome sequence of Halioglobus lutimaris HF004.</title>
        <authorList>
            <person name="Du Z.-J."/>
            <person name="Shi M.-J."/>
        </authorList>
    </citation>
    <scope>NUCLEOTIDE SEQUENCE [LARGE SCALE GENOMIC DNA]</scope>
    <source>
        <strain evidence="3 4">HF004</strain>
    </source>
</reference>
<sequence length="898" mass="94321">MTTATKVVAWGLLATLVLLMLLIVALVSIDLGRFKEPIESLASDALGRELEITGPLHIEVGRTIDISAQGISLDNAEWATEPDIISVGSLRLEIDTASLLTGTVVVNSARFGAIDIDLEQLPEGAANWELWPEDDSPAPVEDEDAMAAVPVLIRELSIDGTTLSYSGPLFAEPIELTVASARQQLDDNGFVAFTLDASVNGTAATATLRAGPFEELLNAGAVSYELAGAVGEITFDSDGSVANLAQLTQPDAAMRVSGPSFDYLAQLLNLRVSVEGALDVQGSVRPLDNRLAVQVDSRVGDVAATLKGDLVNLRSLEGAVLNLGINGDSDTLLRALEVDLPAGAGPFRIDLSTESPRPEGSPFRLNASFLDAELIAQGVLRFTSPDLSGSSAQLSLLGDSAGAILGRLGVSDAPAEAFDIAASIGLTGESVELDNGLATLGGKAVAISGRAARDGSKVLLELRGDSARSWLPSIPAELDSAFAGTADMQLVNESVLSGELALELDELSLQVQPLLNLASETAPVKATFSGKVTGSDFSGDVTADRGPVPRVALQLRSWMVDFRPWLPETAEAPAQAAPQEASQDRRVIPDFDLSVLQLPALELTLDYRAQRIELPFEAVHDVHLQGELAGGELQLSRFALRGQGDGLVEASAGLEQLAQGVEAWVRLSGSNISVGLPAQDPQEVALLPRYDVSLAYIGRGETLRELAAGSNGYLRLSSGPGKVDISAMRMFTNDFLMELLNTVNPFAEQDRYSNIECTTVLAVVEDGELVGEPLLVVQSDRLNVFAKARVDLDTEKVEADFNTVPRKGLGLGLGNLVHPFVNVSGTLGEPRLGLDSGSAILEGGAALATGGLSILAKGLFERATSSARACDTALLAAQTKFDRLEALYGTGQNTGETP</sequence>
<keyword evidence="1" id="KW-0472">Membrane</keyword>
<gene>
    <name evidence="3" type="ORF">C0039_15900</name>
</gene>
<dbReference type="GO" id="GO:0005886">
    <property type="term" value="C:plasma membrane"/>
    <property type="evidence" value="ECO:0007669"/>
    <property type="project" value="TreeGrafter"/>
</dbReference>
<dbReference type="Pfam" id="PF05170">
    <property type="entry name" value="AsmA"/>
    <property type="match status" value="1"/>
</dbReference>
<dbReference type="PANTHER" id="PTHR30441">
    <property type="entry name" value="DUF748 DOMAIN-CONTAINING PROTEIN"/>
    <property type="match status" value="1"/>
</dbReference>
<dbReference type="RefSeq" id="WP_101518643.1">
    <property type="nucleotide sequence ID" value="NZ_PKUS01000025.1"/>
</dbReference>
<organism evidence="3 4">
    <name type="scientific">Pseudohalioglobus lutimaris</name>
    <dbReference type="NCBI Taxonomy" id="1737061"/>
    <lineage>
        <taxon>Bacteria</taxon>
        <taxon>Pseudomonadati</taxon>
        <taxon>Pseudomonadota</taxon>
        <taxon>Gammaproteobacteria</taxon>
        <taxon>Cellvibrionales</taxon>
        <taxon>Halieaceae</taxon>
        <taxon>Pseudohalioglobus</taxon>
    </lineage>
</organism>
<feature type="domain" description="AsmA" evidence="2">
    <location>
        <begin position="1"/>
        <end position="171"/>
    </location>
</feature>
<dbReference type="Proteomes" id="UP000235005">
    <property type="component" value="Unassembled WGS sequence"/>
</dbReference>
<evidence type="ECO:0000256" key="1">
    <source>
        <dbReference type="SAM" id="Phobius"/>
    </source>
</evidence>
<dbReference type="InterPro" id="IPR052894">
    <property type="entry name" value="AsmA-related"/>
</dbReference>
<evidence type="ECO:0000313" key="4">
    <source>
        <dbReference type="Proteomes" id="UP000235005"/>
    </source>
</evidence>
<proteinExistence type="predicted"/>
<dbReference type="AlphaFoldDB" id="A0A2N5WZM4"/>
<dbReference type="InterPro" id="IPR007844">
    <property type="entry name" value="AsmA"/>
</dbReference>
<dbReference type="EMBL" id="PKUS01000025">
    <property type="protein sequence ID" value="PLW67682.1"/>
    <property type="molecule type" value="Genomic_DNA"/>
</dbReference>
<name>A0A2N5WZM4_9GAMM</name>
<keyword evidence="1" id="KW-0812">Transmembrane</keyword>
<dbReference type="OrthoDB" id="9766390at2"/>
<comment type="caution">
    <text evidence="3">The sequence shown here is derived from an EMBL/GenBank/DDBJ whole genome shotgun (WGS) entry which is preliminary data.</text>
</comment>
<feature type="transmembrane region" description="Helical" evidence="1">
    <location>
        <begin position="7"/>
        <end position="29"/>
    </location>
</feature>
<dbReference type="GO" id="GO:0090313">
    <property type="term" value="P:regulation of protein targeting to membrane"/>
    <property type="evidence" value="ECO:0007669"/>
    <property type="project" value="TreeGrafter"/>
</dbReference>
<evidence type="ECO:0000313" key="3">
    <source>
        <dbReference type="EMBL" id="PLW67682.1"/>
    </source>
</evidence>
<dbReference type="PANTHER" id="PTHR30441:SF8">
    <property type="entry name" value="DUF748 DOMAIN-CONTAINING PROTEIN"/>
    <property type="match status" value="1"/>
</dbReference>